<gene>
    <name evidence="1" type="ORF">K0U00_04245</name>
</gene>
<organism evidence="1 2">
    <name type="scientific">Paenibacillus sepulcri</name>
    <dbReference type="NCBI Taxonomy" id="359917"/>
    <lineage>
        <taxon>Bacteria</taxon>
        <taxon>Bacillati</taxon>
        <taxon>Bacillota</taxon>
        <taxon>Bacilli</taxon>
        <taxon>Bacillales</taxon>
        <taxon>Paenibacillaceae</taxon>
        <taxon>Paenibacillus</taxon>
    </lineage>
</organism>
<protein>
    <submittedName>
        <fullName evidence="1">Uncharacterized protein</fullName>
    </submittedName>
</protein>
<dbReference type="Proteomes" id="UP001519887">
    <property type="component" value="Unassembled WGS sequence"/>
</dbReference>
<keyword evidence="2" id="KW-1185">Reference proteome</keyword>
<name>A0ABS7BX81_9BACL</name>
<evidence type="ECO:0000313" key="1">
    <source>
        <dbReference type="EMBL" id="MBW7453244.1"/>
    </source>
</evidence>
<dbReference type="EMBL" id="JAHZIK010000053">
    <property type="protein sequence ID" value="MBW7453244.1"/>
    <property type="molecule type" value="Genomic_DNA"/>
</dbReference>
<accession>A0ABS7BX81</accession>
<evidence type="ECO:0000313" key="2">
    <source>
        <dbReference type="Proteomes" id="UP001519887"/>
    </source>
</evidence>
<proteinExistence type="predicted"/>
<sequence>MGFTSTEKLQVKVALEGRANDLLKWIEHYEKTGDDLGMKLYEKYLADTLSSIEKIWSA</sequence>
<reference evidence="1 2" key="1">
    <citation type="submission" date="2021-07" db="EMBL/GenBank/DDBJ databases">
        <title>Paenibacillus radiodurans sp. nov., isolated from the southeastern edge of Tengger Desert.</title>
        <authorList>
            <person name="Zhang G."/>
        </authorList>
    </citation>
    <scope>NUCLEOTIDE SEQUENCE [LARGE SCALE GENOMIC DNA]</scope>
    <source>
        <strain evidence="1 2">CCM 7311</strain>
    </source>
</reference>
<dbReference type="RefSeq" id="WP_210042122.1">
    <property type="nucleotide sequence ID" value="NZ_JBHLVU010000073.1"/>
</dbReference>
<comment type="caution">
    <text evidence="1">The sequence shown here is derived from an EMBL/GenBank/DDBJ whole genome shotgun (WGS) entry which is preliminary data.</text>
</comment>